<accession>A0A381T1M6</accession>
<dbReference type="InterPro" id="IPR032466">
    <property type="entry name" value="Metal_Hydrolase"/>
</dbReference>
<dbReference type="PANTHER" id="PTHR43569">
    <property type="entry name" value="AMIDOHYDROLASE"/>
    <property type="match status" value="1"/>
</dbReference>
<dbReference type="Gene3D" id="3.20.20.140">
    <property type="entry name" value="Metal-dependent hydrolases"/>
    <property type="match status" value="1"/>
</dbReference>
<dbReference type="PANTHER" id="PTHR43569:SF2">
    <property type="entry name" value="AMIDOHYDROLASE-RELATED DOMAIN-CONTAINING PROTEIN"/>
    <property type="match status" value="1"/>
</dbReference>
<name>A0A381T1M6_9ZZZZ</name>
<gene>
    <name evidence="3" type="ORF">METZ01_LOCUS62448</name>
</gene>
<organism evidence="3">
    <name type="scientific">marine metagenome</name>
    <dbReference type="NCBI Taxonomy" id="408172"/>
    <lineage>
        <taxon>unclassified sequences</taxon>
        <taxon>metagenomes</taxon>
        <taxon>ecological metagenomes</taxon>
    </lineage>
</organism>
<dbReference type="EMBL" id="UINC01003831">
    <property type="protein sequence ID" value="SVA09594.1"/>
    <property type="molecule type" value="Genomic_DNA"/>
</dbReference>
<sequence length="301" mass="35446">MNINDLKIIDTHHHLWDPTTKKYDWLTASGHEVFNHVYRKENFINDFQGLNVIKSVHVQAEINLADTVYETEWMQQISEAENDSNDNKLPNAIIGFADFLDSYVEKTLEMHLQYPNFRGIRHILNYDKNNKEISHAKFDYLKEDLWLNNFSLLEKYNLSFDLSILFNQTEDAVKLVNKYSNTLFIINHTLSPINIDEKNINVWLDKIKLLSSFDNVAIKLSGFGEFNSSWTQESIRPLILESVKNFGVERCMFGSNFPVDKYLSSSRYADYWTAYFNTVSDFSESEIDKLFYKNAEKFYRI</sequence>
<evidence type="ECO:0000313" key="3">
    <source>
        <dbReference type="EMBL" id="SVA09594.1"/>
    </source>
</evidence>
<feature type="domain" description="Amidohydrolase-related" evidence="2">
    <location>
        <begin position="9"/>
        <end position="301"/>
    </location>
</feature>
<protein>
    <recommendedName>
        <fullName evidence="2">Amidohydrolase-related domain-containing protein</fullName>
    </recommendedName>
</protein>
<evidence type="ECO:0000256" key="1">
    <source>
        <dbReference type="ARBA" id="ARBA00038310"/>
    </source>
</evidence>
<dbReference type="AlphaFoldDB" id="A0A381T1M6"/>
<evidence type="ECO:0000259" key="2">
    <source>
        <dbReference type="Pfam" id="PF04909"/>
    </source>
</evidence>
<dbReference type="InterPro" id="IPR006680">
    <property type="entry name" value="Amidohydro-rel"/>
</dbReference>
<dbReference type="InterPro" id="IPR052350">
    <property type="entry name" value="Metallo-dep_Lactonases"/>
</dbReference>
<dbReference type="GO" id="GO:0016787">
    <property type="term" value="F:hydrolase activity"/>
    <property type="evidence" value="ECO:0007669"/>
    <property type="project" value="InterPro"/>
</dbReference>
<dbReference type="Pfam" id="PF04909">
    <property type="entry name" value="Amidohydro_2"/>
    <property type="match status" value="1"/>
</dbReference>
<comment type="similarity">
    <text evidence="1">Belongs to the metallo-dependent hydrolases superfamily.</text>
</comment>
<reference evidence="3" key="1">
    <citation type="submission" date="2018-05" db="EMBL/GenBank/DDBJ databases">
        <authorList>
            <person name="Lanie J.A."/>
            <person name="Ng W.-L."/>
            <person name="Kazmierczak K.M."/>
            <person name="Andrzejewski T.M."/>
            <person name="Davidsen T.M."/>
            <person name="Wayne K.J."/>
            <person name="Tettelin H."/>
            <person name="Glass J.I."/>
            <person name="Rusch D."/>
            <person name="Podicherti R."/>
            <person name="Tsui H.-C.T."/>
            <person name="Winkler M.E."/>
        </authorList>
    </citation>
    <scope>NUCLEOTIDE SEQUENCE</scope>
</reference>
<proteinExistence type="inferred from homology"/>
<dbReference type="SUPFAM" id="SSF51556">
    <property type="entry name" value="Metallo-dependent hydrolases"/>
    <property type="match status" value="1"/>
</dbReference>